<reference evidence="1 2" key="1">
    <citation type="journal article" date="2022" name="Nat. Plants">
        <title>Genomes of leafy and leafless Platanthera orchids illuminate the evolution of mycoheterotrophy.</title>
        <authorList>
            <person name="Li M.H."/>
            <person name="Liu K.W."/>
            <person name="Li Z."/>
            <person name="Lu H.C."/>
            <person name="Ye Q.L."/>
            <person name="Zhang D."/>
            <person name="Wang J.Y."/>
            <person name="Li Y.F."/>
            <person name="Zhong Z.M."/>
            <person name="Liu X."/>
            <person name="Yu X."/>
            <person name="Liu D.K."/>
            <person name="Tu X.D."/>
            <person name="Liu B."/>
            <person name="Hao Y."/>
            <person name="Liao X.Y."/>
            <person name="Jiang Y.T."/>
            <person name="Sun W.H."/>
            <person name="Chen J."/>
            <person name="Chen Y.Q."/>
            <person name="Ai Y."/>
            <person name="Zhai J.W."/>
            <person name="Wu S.S."/>
            <person name="Zhou Z."/>
            <person name="Hsiao Y.Y."/>
            <person name="Wu W.L."/>
            <person name="Chen Y.Y."/>
            <person name="Lin Y.F."/>
            <person name="Hsu J.L."/>
            <person name="Li C.Y."/>
            <person name="Wang Z.W."/>
            <person name="Zhao X."/>
            <person name="Zhong W.Y."/>
            <person name="Ma X.K."/>
            <person name="Ma L."/>
            <person name="Huang J."/>
            <person name="Chen G.Z."/>
            <person name="Huang M.Z."/>
            <person name="Huang L."/>
            <person name="Peng D.H."/>
            <person name="Luo Y.B."/>
            <person name="Zou S.Q."/>
            <person name="Chen S.P."/>
            <person name="Lan S."/>
            <person name="Tsai W.C."/>
            <person name="Van de Peer Y."/>
            <person name="Liu Z.J."/>
        </authorList>
    </citation>
    <scope>NUCLEOTIDE SEQUENCE [LARGE SCALE GENOMIC DNA]</scope>
    <source>
        <strain evidence="1">Lor287</strain>
    </source>
</reference>
<dbReference type="AlphaFoldDB" id="A0AAP0G1X9"/>
<accession>A0AAP0G1X9</accession>
<comment type="caution">
    <text evidence="1">The sequence shown here is derived from an EMBL/GenBank/DDBJ whole genome shotgun (WGS) entry which is preliminary data.</text>
</comment>
<keyword evidence="2" id="KW-1185">Reference proteome</keyword>
<dbReference type="EMBL" id="JBBWWQ010000013">
    <property type="protein sequence ID" value="KAK8933919.1"/>
    <property type="molecule type" value="Genomic_DNA"/>
</dbReference>
<name>A0AAP0G1X9_9ASPA</name>
<gene>
    <name evidence="1" type="ORF">KSP39_PZI015184</name>
</gene>
<sequence length="54" mass="5892">MGSLGRKRKKKPYEKIAKSASIKVEIRSRKARQIIEKTLSAADDQTSGSKASAS</sequence>
<protein>
    <submittedName>
        <fullName evidence="1">Uncharacterized protein</fullName>
    </submittedName>
</protein>
<evidence type="ECO:0000313" key="1">
    <source>
        <dbReference type="EMBL" id="KAK8933919.1"/>
    </source>
</evidence>
<evidence type="ECO:0000313" key="2">
    <source>
        <dbReference type="Proteomes" id="UP001418222"/>
    </source>
</evidence>
<dbReference type="PANTHER" id="PTHR34563:SF6">
    <property type="entry name" value="OS08G0416800 PROTEIN"/>
    <property type="match status" value="1"/>
</dbReference>
<dbReference type="Proteomes" id="UP001418222">
    <property type="component" value="Unassembled WGS sequence"/>
</dbReference>
<proteinExistence type="predicted"/>
<dbReference type="PANTHER" id="PTHR34563">
    <property type="entry name" value="BNACNNG33880D PROTEIN"/>
    <property type="match status" value="1"/>
</dbReference>
<organism evidence="1 2">
    <name type="scientific">Platanthera zijinensis</name>
    <dbReference type="NCBI Taxonomy" id="2320716"/>
    <lineage>
        <taxon>Eukaryota</taxon>
        <taxon>Viridiplantae</taxon>
        <taxon>Streptophyta</taxon>
        <taxon>Embryophyta</taxon>
        <taxon>Tracheophyta</taxon>
        <taxon>Spermatophyta</taxon>
        <taxon>Magnoliopsida</taxon>
        <taxon>Liliopsida</taxon>
        <taxon>Asparagales</taxon>
        <taxon>Orchidaceae</taxon>
        <taxon>Orchidoideae</taxon>
        <taxon>Orchideae</taxon>
        <taxon>Orchidinae</taxon>
        <taxon>Platanthera</taxon>
    </lineage>
</organism>